<dbReference type="Pfam" id="PF00646">
    <property type="entry name" value="F-box"/>
    <property type="match status" value="1"/>
</dbReference>
<dbReference type="SMART" id="SM00256">
    <property type="entry name" value="FBOX"/>
    <property type="match status" value="1"/>
</dbReference>
<name>D7KKK5_ARALL</name>
<dbReference type="InterPro" id="IPR007527">
    <property type="entry name" value="Znf_SWIM"/>
</dbReference>
<protein>
    <recommendedName>
        <fullName evidence="10">Protein FAR1-RELATED SEQUENCE</fullName>
    </recommendedName>
</protein>
<evidence type="ECO:0000256" key="7">
    <source>
        <dbReference type="ARBA" id="ARBA00022989"/>
    </source>
</evidence>
<dbReference type="SUPFAM" id="SSF81383">
    <property type="entry name" value="F-box domain"/>
    <property type="match status" value="1"/>
</dbReference>
<dbReference type="HOGENOM" id="CLU_309586_0_0_1"/>
<dbReference type="Gene3D" id="1.20.1110.10">
    <property type="entry name" value="Calcium-transporting ATPase, transmembrane domain"/>
    <property type="match status" value="1"/>
</dbReference>
<dbReference type="InterPro" id="IPR006564">
    <property type="entry name" value="Znf_PMZ"/>
</dbReference>
<dbReference type="Pfam" id="PF03478">
    <property type="entry name" value="Beta-prop_KIB1-4"/>
    <property type="match status" value="1"/>
</dbReference>
<dbReference type="eggNOG" id="KOG0202">
    <property type="taxonomic scope" value="Eukaryota"/>
</dbReference>
<comment type="function">
    <text evidence="10">Putative transcription activator involved in regulating light control of development.</text>
</comment>
<dbReference type="Pfam" id="PF04434">
    <property type="entry name" value="SWIM"/>
    <property type="match status" value="1"/>
</dbReference>
<dbReference type="SMART" id="SM00575">
    <property type="entry name" value="ZnF_PMZ"/>
    <property type="match status" value="1"/>
</dbReference>
<dbReference type="Proteomes" id="UP000008694">
    <property type="component" value="Unassembled WGS sequence"/>
</dbReference>
<dbReference type="GO" id="GO:0005634">
    <property type="term" value="C:nucleus"/>
    <property type="evidence" value="ECO:0007669"/>
    <property type="project" value="UniProtKB-SubCell"/>
</dbReference>
<dbReference type="InterPro" id="IPR005174">
    <property type="entry name" value="KIB1-4_b-propeller"/>
</dbReference>
<dbReference type="InterPro" id="IPR031052">
    <property type="entry name" value="FHY3/FAR1"/>
</dbReference>
<comment type="subcellular location">
    <subcellularLocation>
        <location evidence="1">Membrane</location>
    </subcellularLocation>
    <subcellularLocation>
        <location evidence="10">Nucleus</location>
    </subcellularLocation>
</comment>
<keyword evidence="4 10" id="KW-0479">Metal-binding</keyword>
<organism evidence="13">
    <name type="scientific">Arabidopsis lyrata subsp. lyrata</name>
    <name type="common">Lyre-leaved rock-cress</name>
    <dbReference type="NCBI Taxonomy" id="81972"/>
    <lineage>
        <taxon>Eukaryota</taxon>
        <taxon>Viridiplantae</taxon>
        <taxon>Streptophyta</taxon>
        <taxon>Embryophyta</taxon>
        <taxon>Tracheophyta</taxon>
        <taxon>Spermatophyta</taxon>
        <taxon>Magnoliopsida</taxon>
        <taxon>eudicotyledons</taxon>
        <taxon>Gunneridae</taxon>
        <taxon>Pentapetalae</taxon>
        <taxon>rosids</taxon>
        <taxon>malvids</taxon>
        <taxon>Brassicales</taxon>
        <taxon>Brassicaceae</taxon>
        <taxon>Camelineae</taxon>
        <taxon>Arabidopsis</taxon>
    </lineage>
</organism>
<proteinExistence type="inferred from homology"/>
<evidence type="ECO:0000256" key="3">
    <source>
        <dbReference type="ARBA" id="ARBA00022692"/>
    </source>
</evidence>
<keyword evidence="13" id="KW-1185">Reference proteome</keyword>
<dbReference type="Gene3D" id="3.40.50.1000">
    <property type="entry name" value="HAD superfamily/HAD-like"/>
    <property type="match status" value="1"/>
</dbReference>
<evidence type="ECO:0000256" key="8">
    <source>
        <dbReference type="ARBA" id="ARBA00023136"/>
    </source>
</evidence>
<dbReference type="InterPro" id="IPR018303">
    <property type="entry name" value="ATPase_P-typ_P_site"/>
</dbReference>
<dbReference type="PANTHER" id="PTHR31669:SF184">
    <property type="entry name" value="PROTEIN FAR1-RELATED SEQUENCE 11"/>
    <property type="match status" value="1"/>
</dbReference>
<evidence type="ECO:0000313" key="13">
    <source>
        <dbReference type="Proteomes" id="UP000008694"/>
    </source>
</evidence>
<evidence type="ECO:0000256" key="9">
    <source>
        <dbReference type="PROSITE-ProRule" id="PRU00325"/>
    </source>
</evidence>
<dbReference type="InterPro" id="IPR058778">
    <property type="entry name" value="HTH_FAR1-11-like"/>
</dbReference>
<dbReference type="PANTHER" id="PTHR31669">
    <property type="entry name" value="PROTEIN FAR1-RELATED SEQUENCE 10-RELATED"/>
    <property type="match status" value="1"/>
</dbReference>
<dbReference type="GO" id="GO:0016020">
    <property type="term" value="C:membrane"/>
    <property type="evidence" value="ECO:0007669"/>
    <property type="project" value="UniProtKB-SubCell"/>
</dbReference>
<dbReference type="AlphaFoldDB" id="D7KKK5"/>
<keyword evidence="10" id="KW-0539">Nucleus</keyword>
<gene>
    <name evidence="12" type="ORF">ARALYDRAFT_888253</name>
</gene>
<evidence type="ECO:0000256" key="4">
    <source>
        <dbReference type="ARBA" id="ARBA00022723"/>
    </source>
</evidence>
<reference evidence="13" key="1">
    <citation type="journal article" date="2011" name="Nat. Genet.">
        <title>The Arabidopsis lyrata genome sequence and the basis of rapid genome size change.</title>
        <authorList>
            <person name="Hu T.T."/>
            <person name="Pattyn P."/>
            <person name="Bakker E.G."/>
            <person name="Cao J."/>
            <person name="Cheng J.-F."/>
            <person name="Clark R.M."/>
            <person name="Fahlgren N."/>
            <person name="Fawcett J.A."/>
            <person name="Grimwood J."/>
            <person name="Gundlach H."/>
            <person name="Haberer G."/>
            <person name="Hollister J.D."/>
            <person name="Ossowski S."/>
            <person name="Ottilar R.P."/>
            <person name="Salamov A.A."/>
            <person name="Schneeberger K."/>
            <person name="Spannagl M."/>
            <person name="Wang X."/>
            <person name="Yang L."/>
            <person name="Nasrallah M.E."/>
            <person name="Bergelson J."/>
            <person name="Carrington J.C."/>
            <person name="Gaut B.S."/>
            <person name="Schmutz J."/>
            <person name="Mayer K.F.X."/>
            <person name="Van de Peer Y."/>
            <person name="Grigoriev I.V."/>
            <person name="Nordborg M."/>
            <person name="Weigel D."/>
            <person name="Guo Y.-L."/>
        </authorList>
    </citation>
    <scope>NUCLEOTIDE SEQUENCE [LARGE SCALE GENOMIC DNA]</scope>
    <source>
        <strain evidence="13">cv. MN47</strain>
    </source>
</reference>
<dbReference type="PROSITE" id="PS00154">
    <property type="entry name" value="ATPASE_E1_E2"/>
    <property type="match status" value="1"/>
</dbReference>
<evidence type="ECO:0000256" key="10">
    <source>
        <dbReference type="RuleBase" id="RU367018"/>
    </source>
</evidence>
<dbReference type="InterPro" id="IPR036047">
    <property type="entry name" value="F-box-like_dom_sf"/>
</dbReference>
<dbReference type="InterPro" id="IPR023214">
    <property type="entry name" value="HAD_sf"/>
</dbReference>
<dbReference type="Gramene" id="scaffold_101047.1">
    <property type="protein sequence ID" value="scaffold_101047.1"/>
    <property type="gene ID" value="scaffold_101047.1"/>
</dbReference>
<keyword evidence="8" id="KW-0472">Membrane</keyword>
<evidence type="ECO:0000313" key="12">
    <source>
        <dbReference type="EMBL" id="EFH68800.1"/>
    </source>
</evidence>
<evidence type="ECO:0000256" key="1">
    <source>
        <dbReference type="ARBA" id="ARBA00004370"/>
    </source>
</evidence>
<feature type="domain" description="SWIM-type" evidence="11">
    <location>
        <begin position="769"/>
        <end position="802"/>
    </location>
</feature>
<evidence type="ECO:0000256" key="2">
    <source>
        <dbReference type="ARBA" id="ARBA00005889"/>
    </source>
</evidence>
<keyword evidence="6 10" id="KW-0862">Zinc</keyword>
<comment type="similarity">
    <text evidence="2 10">Belongs to the FHY3/FAR1 family.</text>
</comment>
<dbReference type="GO" id="GO:0006355">
    <property type="term" value="P:regulation of DNA-templated transcription"/>
    <property type="evidence" value="ECO:0007669"/>
    <property type="project" value="UniProtKB-UniRule"/>
</dbReference>
<dbReference type="EMBL" id="GL348713">
    <property type="protein sequence ID" value="EFH68800.1"/>
    <property type="molecule type" value="Genomic_DNA"/>
</dbReference>
<evidence type="ECO:0000259" key="11">
    <source>
        <dbReference type="PROSITE" id="PS50966"/>
    </source>
</evidence>
<dbReference type="InterPro" id="IPR001810">
    <property type="entry name" value="F-box_dom"/>
</dbReference>
<dbReference type="Gene3D" id="1.20.1280.50">
    <property type="match status" value="1"/>
</dbReference>
<keyword evidence="7" id="KW-1133">Transmembrane helix</keyword>
<evidence type="ECO:0000256" key="5">
    <source>
        <dbReference type="ARBA" id="ARBA00022771"/>
    </source>
</evidence>
<dbReference type="Pfam" id="PF26175">
    <property type="entry name" value="HTH_FAR1"/>
    <property type="match status" value="1"/>
</dbReference>
<keyword evidence="5 9" id="KW-0863">Zinc-finger</keyword>
<sequence>MHTKSITAMATDGDTPNWSELVTDIWSLVFKHLSFTDFARAKTVCSSWYFASKSSSPRKNHTPWLILYEDTHWLMFNSEEEKFYRTQNLGRFAECRGVASCGSWVLVFDKEINFYIINPFTPELIRLPPLEYSNSGTKFERPGNYIFHLLFDDFRINSVVVGNSVLWVDEKTKDYLVVWSYKEACHPGAYIYYCRKREQEWFEIPASTCGKLFGCLDMAYKDEKLYIHTYNGSIRILDFSLGDLPRQIDNHPYSHRPFVTEFPNRRRGMRLTTSGDVVMIQWVTVTHKRIPFQIYKMSSKRETKESFRVQGLGDDDDAADWERVHSFEDEESLVWDLSVTLPTKGVSGIKKDSIYYCHTSNSSIREVATYEFPTHKISAYEIPKQAIKPIRHRGILIGEARWFVPCFGAEPKPFSIQAPCEFQSASVMILEDDSFASIVAGNLYLAINHLSSRMDAYLLRKSMKIGGYFTGQKEKTEMQKELLGGTLFVTVLVTHLSMRMVELEKCVELGFLPFTEKDVRNMLQSFKKLDPEDENIDFLRMCQSIKEKDPNFKFEFTLDANDKLEIIAWSYASSIQSYGIFGDAVVFDTTHCLSAVEMPLGIWVRVNNYGVHCFFCCVLLWDENFRSWSWALQVTKWHTKSSSWVGRDMVNSFGLHINKLYVAHSLCSLPYLRNHFLAGMTLTGRSKANQLLDSEVLERTNPATSICRTKHQPKTGFPMESLAASVLTPSAFSNLQAQLVLAALYASFEMDDWYLVRHHTKLSGGRKVYWVPQEGIISCNCQLFDFSGFLCRHALHVLSTGNYFPVPDRYLPLRWRRISTSFGKTFRSNAEDHGERVQLLQNLVSTLVSEPSKSKERLEIATEQTSILLSSNREQRQPISSLALRDISTVQRNFWNCNAMHVWRELINCNCVARLNAIVRSLPSVETLGCTSVICSDKTGTLTTNMMSVLAF</sequence>
<dbReference type="STRING" id="81972.D7KKK5"/>
<dbReference type="PROSITE" id="PS50966">
    <property type="entry name" value="ZF_SWIM"/>
    <property type="match status" value="1"/>
</dbReference>
<evidence type="ECO:0000256" key="6">
    <source>
        <dbReference type="ARBA" id="ARBA00022833"/>
    </source>
</evidence>
<accession>D7KKK5</accession>
<dbReference type="GO" id="GO:0008270">
    <property type="term" value="F:zinc ion binding"/>
    <property type="evidence" value="ECO:0007669"/>
    <property type="project" value="UniProtKB-UniRule"/>
</dbReference>
<keyword evidence="3" id="KW-0812">Transmembrane</keyword>